<comment type="caution">
    <text evidence="2">The sequence shown here is derived from an EMBL/GenBank/DDBJ whole genome shotgun (WGS) entry which is preliminary data.</text>
</comment>
<evidence type="ECO:0000313" key="2">
    <source>
        <dbReference type="EMBL" id="MFC6197447.1"/>
    </source>
</evidence>
<accession>A0ABW1S7M9</accession>
<feature type="compositionally biased region" description="Low complexity" evidence="1">
    <location>
        <begin position="157"/>
        <end position="166"/>
    </location>
</feature>
<protein>
    <submittedName>
        <fullName evidence="2">Uncharacterized protein</fullName>
    </submittedName>
</protein>
<evidence type="ECO:0000256" key="1">
    <source>
        <dbReference type="SAM" id="MobiDB-lite"/>
    </source>
</evidence>
<gene>
    <name evidence="2" type="ORF">ACFQDM_05120</name>
</gene>
<proteinExistence type="predicted"/>
<dbReference type="EMBL" id="JBHSSW010000004">
    <property type="protein sequence ID" value="MFC6197447.1"/>
    <property type="molecule type" value="Genomic_DNA"/>
</dbReference>
<evidence type="ECO:0000313" key="3">
    <source>
        <dbReference type="Proteomes" id="UP001596303"/>
    </source>
</evidence>
<organism evidence="2 3">
    <name type="scientific">Ponticaulis profundi</name>
    <dbReference type="NCBI Taxonomy" id="2665222"/>
    <lineage>
        <taxon>Bacteria</taxon>
        <taxon>Pseudomonadati</taxon>
        <taxon>Pseudomonadota</taxon>
        <taxon>Alphaproteobacteria</taxon>
        <taxon>Hyphomonadales</taxon>
        <taxon>Hyphomonadaceae</taxon>
        <taxon>Ponticaulis</taxon>
    </lineage>
</organism>
<dbReference type="Proteomes" id="UP001596303">
    <property type="component" value="Unassembled WGS sequence"/>
</dbReference>
<feature type="region of interest" description="Disordered" evidence="1">
    <location>
        <begin position="108"/>
        <end position="127"/>
    </location>
</feature>
<sequence>MSNAPDPQTAETLLAPFAERLSGFIAGLHTLFDTHLVPDRHPSSFSAFHPHHSFHGDPPQMEHRCAQALHTHVRRLEYMLRAFILWMAGMLVEQAQSDALFAQRLASHAPHRQSHTPLPDEDSPPDWLVKKDQIQKDEALGRVSLPSFSITTPNGLSRSSKSSRSRPALRPDPLALIDVPELYARLARLPRILARADDMAERLARKALARPEPASPAPDAPALSPLYFQPLSEWLPPEALYYSTEDEAEQADINALHYRAYAVLERLGLRGAEKAAPALPGFRAFKPPDPPVIRSL</sequence>
<dbReference type="RefSeq" id="WP_377376340.1">
    <property type="nucleotide sequence ID" value="NZ_JBHSSW010000004.1"/>
</dbReference>
<name>A0ABW1S7M9_9PROT</name>
<keyword evidence="3" id="KW-1185">Reference proteome</keyword>
<feature type="region of interest" description="Disordered" evidence="1">
    <location>
        <begin position="151"/>
        <end position="170"/>
    </location>
</feature>
<reference evidence="3" key="1">
    <citation type="journal article" date="2019" name="Int. J. Syst. Evol. Microbiol.">
        <title>The Global Catalogue of Microorganisms (GCM) 10K type strain sequencing project: providing services to taxonomists for standard genome sequencing and annotation.</title>
        <authorList>
            <consortium name="The Broad Institute Genomics Platform"/>
            <consortium name="The Broad Institute Genome Sequencing Center for Infectious Disease"/>
            <person name="Wu L."/>
            <person name="Ma J."/>
        </authorList>
    </citation>
    <scope>NUCLEOTIDE SEQUENCE [LARGE SCALE GENOMIC DNA]</scope>
    <source>
        <strain evidence="3">CGMCC-1.15741</strain>
    </source>
</reference>